<keyword evidence="4 6" id="KW-0689">Ribosomal protein</keyword>
<keyword evidence="3 6" id="KW-0694">RNA-binding</keyword>
<evidence type="ECO:0000313" key="9">
    <source>
        <dbReference type="EMBL" id="PCF97495.1"/>
    </source>
</evidence>
<dbReference type="PANTHER" id="PTHR10724:SF7">
    <property type="entry name" value="SMALL RIBOSOMAL SUBUNIT PROTEIN BS1C"/>
    <property type="match status" value="1"/>
</dbReference>
<feature type="domain" description="S1 motif" evidence="8">
    <location>
        <begin position="364"/>
        <end position="434"/>
    </location>
</feature>
<organism evidence="9 10">
    <name type="scientific">Vreelandella nigrificans</name>
    <dbReference type="NCBI Taxonomy" id="2042704"/>
    <lineage>
        <taxon>Bacteria</taxon>
        <taxon>Pseudomonadati</taxon>
        <taxon>Pseudomonadota</taxon>
        <taxon>Gammaproteobacteria</taxon>
        <taxon>Oceanospirillales</taxon>
        <taxon>Halomonadaceae</taxon>
        <taxon>Vreelandella</taxon>
    </lineage>
</organism>
<dbReference type="Gene3D" id="2.40.50.140">
    <property type="entry name" value="Nucleic acid-binding proteins"/>
    <property type="match status" value="6"/>
</dbReference>
<proteinExistence type="inferred from homology"/>
<dbReference type="NCBIfam" id="TIGR00717">
    <property type="entry name" value="rpsA"/>
    <property type="match status" value="1"/>
</dbReference>
<name>A0A2A4HTC4_9GAMM</name>
<evidence type="ECO:0000259" key="8">
    <source>
        <dbReference type="PROSITE" id="PS50126"/>
    </source>
</evidence>
<dbReference type="Proteomes" id="UP000218677">
    <property type="component" value="Unassembled WGS sequence"/>
</dbReference>
<dbReference type="PROSITE" id="PS50126">
    <property type="entry name" value="S1"/>
    <property type="match status" value="6"/>
</dbReference>
<evidence type="ECO:0000256" key="4">
    <source>
        <dbReference type="ARBA" id="ARBA00022980"/>
    </source>
</evidence>
<feature type="domain" description="S1 motif" evidence="8">
    <location>
        <begin position="277"/>
        <end position="347"/>
    </location>
</feature>
<dbReference type="NCBIfam" id="NF004951">
    <property type="entry name" value="PRK06299.1-1"/>
    <property type="match status" value="1"/>
</dbReference>
<evidence type="ECO:0000256" key="5">
    <source>
        <dbReference type="ARBA" id="ARBA00023274"/>
    </source>
</evidence>
<dbReference type="Pfam" id="PF00575">
    <property type="entry name" value="S1"/>
    <property type="match status" value="6"/>
</dbReference>
<evidence type="ECO:0000256" key="2">
    <source>
        <dbReference type="ARBA" id="ARBA00022737"/>
    </source>
</evidence>
<dbReference type="CDD" id="cd05688">
    <property type="entry name" value="S1_RPS1_repeat_ec3"/>
    <property type="match status" value="1"/>
</dbReference>
<gene>
    <name evidence="9" type="ORF">CPA45_01815</name>
</gene>
<dbReference type="NCBIfam" id="NF004952">
    <property type="entry name" value="PRK06299.1-2"/>
    <property type="match status" value="1"/>
</dbReference>
<dbReference type="GO" id="GO:0003729">
    <property type="term" value="F:mRNA binding"/>
    <property type="evidence" value="ECO:0007669"/>
    <property type="project" value="TreeGrafter"/>
</dbReference>
<evidence type="ECO:0000256" key="1">
    <source>
        <dbReference type="ARBA" id="ARBA00006767"/>
    </source>
</evidence>
<dbReference type="CDD" id="cd04465">
    <property type="entry name" value="S1_RPS1_repeat_ec2_hs2"/>
    <property type="match status" value="1"/>
</dbReference>
<comment type="caution">
    <text evidence="9">The sequence shown here is derived from an EMBL/GenBank/DDBJ whole genome shotgun (WGS) entry which is preliminary data.</text>
</comment>
<comment type="similarity">
    <text evidence="1 6">Belongs to the bacterial ribosomal protein bS1 family.</text>
</comment>
<dbReference type="EMBL" id="NWUX01000001">
    <property type="protein sequence ID" value="PCF97495.1"/>
    <property type="molecule type" value="Genomic_DNA"/>
</dbReference>
<dbReference type="InterPro" id="IPR003029">
    <property type="entry name" value="S1_domain"/>
</dbReference>
<dbReference type="FunFam" id="2.40.50.140:FF:000011">
    <property type="entry name" value="30S ribosomal protein S1"/>
    <property type="match status" value="1"/>
</dbReference>
<reference evidence="10" key="1">
    <citation type="submission" date="2017-09" db="EMBL/GenBank/DDBJ databases">
        <authorList>
            <person name="Cho G.-S."/>
            <person name="Oguntoyinbo F.A."/>
            <person name="Cnockaert M."/>
            <person name="Kabisch J."/>
            <person name="Neve H."/>
            <person name="Bockelmann W."/>
            <person name="Wenning M."/>
            <person name="Franz C.M."/>
            <person name="Vandamme P."/>
        </authorList>
    </citation>
    <scope>NUCLEOTIDE SEQUENCE [LARGE SCALE GENOMIC DNA]</scope>
    <source>
        <strain evidence="10">MBT G8648</strain>
    </source>
</reference>
<dbReference type="GO" id="GO:0006412">
    <property type="term" value="P:translation"/>
    <property type="evidence" value="ECO:0007669"/>
    <property type="project" value="InterPro"/>
</dbReference>
<dbReference type="RefSeq" id="WP_078087492.1">
    <property type="nucleotide sequence ID" value="NZ_NWUX01000001.1"/>
</dbReference>
<feature type="domain" description="S1 motif" evidence="8">
    <location>
        <begin position="192"/>
        <end position="260"/>
    </location>
</feature>
<dbReference type="SMART" id="SM00316">
    <property type="entry name" value="S1"/>
    <property type="match status" value="6"/>
</dbReference>
<feature type="region of interest" description="Disordered" evidence="7">
    <location>
        <begin position="517"/>
        <end position="558"/>
    </location>
</feature>
<dbReference type="SUPFAM" id="SSF50249">
    <property type="entry name" value="Nucleic acid-binding proteins"/>
    <property type="match status" value="6"/>
</dbReference>
<evidence type="ECO:0000256" key="6">
    <source>
        <dbReference type="PIRNR" id="PIRNR002111"/>
    </source>
</evidence>
<dbReference type="PIRSF" id="PIRSF002111">
    <property type="entry name" value="RpsA"/>
    <property type="match status" value="1"/>
</dbReference>
<sequence>MSESFAELFEQSLNDINMEPGAIVAAQVVDIDGDWVTVNAGLKSEGQIPASQFRDEHGNLNIAIGDDVHVALEAVEDGFGETRLSREKAKRAEAWKILEAAFEKDEIIKGVINGKVKGGFTVEVDSIRAFLPGSLVDVRPVRDTAHLENKELDFKVIKLDPKRNNVVVSRRAVLEAENSAEREALLATLQEGQQIKGIVKNLTDYGAFVDLGGVDGLLHITDMAWKRIKHPSEIVAVGDEINVKVLKFDRERNRVSLGLKQLGEDPWVNIKERYPENTKVHAVVTNLTDYGCFAELEEGVEGLVHVSEMDWTNKNIHPSKVVQVGDDVDVMVLDIDEERRRISLGIKQCTANPWETFNTDYNKGDRVSGTIKSITDFGIFIGLEGGIDGLVHLSDISWTETGEEAVRNFKKGDEAEAVILSIDPERERISLGIKQMDSDPVAEYLSVNDKGSIVTGRVVEVDAKEAHIELATDVIAVLKASEISADRVEDARNVLNEGDSVEARIVSVDRKSRQISLSVKAKEQDDTRQNLKKLREQEPEAGGPTTIGDLIKQQMGQD</sequence>
<dbReference type="CDD" id="cd05687">
    <property type="entry name" value="S1_RPS1_repeat_ec1_hs1"/>
    <property type="match status" value="1"/>
</dbReference>
<dbReference type="OrthoDB" id="9804077at2"/>
<feature type="domain" description="S1 motif" evidence="8">
    <location>
        <begin position="451"/>
        <end position="520"/>
    </location>
</feature>
<dbReference type="FunFam" id="2.40.50.140:FF:000016">
    <property type="entry name" value="30S ribosomal protein S1"/>
    <property type="match status" value="1"/>
</dbReference>
<dbReference type="FunFam" id="2.40.50.140:FF:000018">
    <property type="entry name" value="30S ribosomal protein S1"/>
    <property type="match status" value="1"/>
</dbReference>
<dbReference type="GO" id="GO:0022627">
    <property type="term" value="C:cytosolic small ribosomal subunit"/>
    <property type="evidence" value="ECO:0007669"/>
    <property type="project" value="TreeGrafter"/>
</dbReference>
<feature type="compositionally biased region" description="Basic and acidic residues" evidence="7">
    <location>
        <begin position="520"/>
        <end position="538"/>
    </location>
</feature>
<dbReference type="NCBIfam" id="NF004954">
    <property type="entry name" value="PRK06299.1-4"/>
    <property type="match status" value="1"/>
</dbReference>
<comment type="function">
    <text evidence="6">Binds mRNA; thus facilitating recognition of the initiation point. It is needed to translate mRNA with a short Shine-Dalgarno (SD) purine-rich sequence.</text>
</comment>
<dbReference type="InterPro" id="IPR012340">
    <property type="entry name" value="NA-bd_OB-fold"/>
</dbReference>
<feature type="domain" description="S1 motif" evidence="8">
    <location>
        <begin position="105"/>
        <end position="171"/>
    </location>
</feature>
<accession>A0A2A4HTC4</accession>
<dbReference type="FunFam" id="2.40.50.140:FF:000017">
    <property type="entry name" value="30S ribosomal protein S1"/>
    <property type="match status" value="1"/>
</dbReference>
<dbReference type="AlphaFoldDB" id="A0A2A4HTC4"/>
<dbReference type="CDD" id="cd05691">
    <property type="entry name" value="S1_RPS1_repeat_ec6"/>
    <property type="match status" value="1"/>
</dbReference>
<keyword evidence="2" id="KW-0677">Repeat</keyword>
<protein>
    <recommendedName>
        <fullName evidence="6">30S ribosomal protein S1</fullName>
    </recommendedName>
</protein>
<dbReference type="InterPro" id="IPR035104">
    <property type="entry name" value="Ribosomal_protein_S1-like"/>
</dbReference>
<dbReference type="FunFam" id="2.40.50.140:FF:000021">
    <property type="entry name" value="30S ribosomal protein S1"/>
    <property type="match status" value="1"/>
</dbReference>
<keyword evidence="10" id="KW-1185">Reference proteome</keyword>
<dbReference type="InterPro" id="IPR000110">
    <property type="entry name" value="Ribosomal_bS1"/>
</dbReference>
<dbReference type="GO" id="GO:0003735">
    <property type="term" value="F:structural constituent of ribosome"/>
    <property type="evidence" value="ECO:0007669"/>
    <property type="project" value="InterPro"/>
</dbReference>
<dbReference type="InterPro" id="IPR050437">
    <property type="entry name" value="Ribos_protein_bS1-like"/>
</dbReference>
<dbReference type="PRINTS" id="PR00681">
    <property type="entry name" value="RIBOSOMALS1"/>
</dbReference>
<evidence type="ECO:0000256" key="7">
    <source>
        <dbReference type="SAM" id="MobiDB-lite"/>
    </source>
</evidence>
<evidence type="ECO:0000313" key="10">
    <source>
        <dbReference type="Proteomes" id="UP000218677"/>
    </source>
</evidence>
<keyword evidence="5 6" id="KW-0687">Ribonucleoprotein</keyword>
<feature type="domain" description="S1 motif" evidence="8">
    <location>
        <begin position="21"/>
        <end position="87"/>
    </location>
</feature>
<evidence type="ECO:0000256" key="3">
    <source>
        <dbReference type="ARBA" id="ARBA00022884"/>
    </source>
</evidence>
<dbReference type="PANTHER" id="PTHR10724">
    <property type="entry name" value="30S RIBOSOMAL PROTEIN S1"/>
    <property type="match status" value="1"/>
</dbReference>